<dbReference type="EMBL" id="DS469780">
    <property type="protein sequence ID" value="EDO33278.1"/>
    <property type="molecule type" value="Genomic_DNA"/>
</dbReference>
<dbReference type="FunFam" id="3.40.630.10:FF:000009">
    <property type="entry name" value="N-acetylated-alpha-linked acidic dipeptidase 2"/>
    <property type="match status" value="1"/>
</dbReference>
<protein>
    <recommendedName>
        <fullName evidence="16">glutamate carboxypeptidase II</fullName>
        <ecNumber evidence="16">3.4.17.21</ecNumber>
    </recommendedName>
</protein>
<keyword evidence="10" id="KW-0735">Signal-anchor</keyword>
<feature type="non-terminal residue" evidence="20">
    <location>
        <position position="1"/>
    </location>
</feature>
<dbReference type="InterPro" id="IPR039373">
    <property type="entry name" value="Peptidase_M28B"/>
</dbReference>
<dbReference type="InterPro" id="IPR007365">
    <property type="entry name" value="TFR-like_dimer_dom"/>
</dbReference>
<dbReference type="InterPro" id="IPR036757">
    <property type="entry name" value="TFR-like_dimer_dom_sf"/>
</dbReference>
<dbReference type="Gene3D" id="1.20.930.40">
    <property type="entry name" value="Transferrin receptor-like, dimerisation domain"/>
    <property type="match status" value="1"/>
</dbReference>
<keyword evidence="4" id="KW-0121">Carboxypeptidase</keyword>
<sequence length="680" mass="75628">FLRYFSSRPHIAGSPRQLELANDLARRWREAGFDRVEMPQYQVLLSFPQKDKPNLVTLLHSNGSIAYQTSAEEQVRVLNKTQSAEKNFQTLVSPFLAYAPSGTVEGWLVYVNYGRLEDFARLRDNLGINITGKIAIMRMGSIYRGDKVMNAAANGAIGAILYTDPDTYAKEGQAKSDTYPFTPWLPPDGVQLGSVYSDMDTGDPLTPGLPAIPGMHRRSYKGSGLPSIPAQPISYGEAAQILSRMGGLAVPKEWRGSLNISYNLGPELTNNMRVKLEVHNKLEIKTIYNVIGTIYGQEEPDRYVLMGNHRDSWVFGAIDASTGTAVTAEISRGFGKLLKKGWRPRRTIMMCSWDAEEYGLIGSHEWVEEHHQVLRDRAVTYLNMDVAVGGNYVMQVAGSAMLKGAIMSQLRKIPEPQGSGRTLYDVMVEREPSKAEVNKPAYNGVASGSDYAPFSYFVGIPVADFTYAMGYENKSMFYPVYHSKYDTFEYMEKFGDPGFVAHKAIAQFGGSLLLSLADAPLLPLTVANYAIRMNQSFTNLRNRHLTSLTKQNITLEYLQGAVSDFQSVAKGFLATVAKARWSADWGEFRLMRRINNQLMAVEKSFIYANGLPGRPLVRHVLFAPELHNTYGTSSFPGISDAIYTASQSGKRWEDVSKQISIATQCVMAATEAIEPFRLLT</sequence>
<evidence type="ECO:0000256" key="6">
    <source>
        <dbReference type="ARBA" id="ARBA00022692"/>
    </source>
</evidence>
<dbReference type="eggNOG" id="KOG2195">
    <property type="taxonomic scope" value="Eukaryota"/>
</dbReference>
<keyword evidence="9" id="KW-0862">Zinc</keyword>
<feature type="domain" description="PA" evidence="17">
    <location>
        <begin position="105"/>
        <end position="191"/>
    </location>
</feature>
<dbReference type="Gene3D" id="3.40.630.10">
    <property type="entry name" value="Zn peptidases"/>
    <property type="match status" value="1"/>
</dbReference>
<dbReference type="GO" id="GO:0004180">
    <property type="term" value="F:carboxypeptidase activity"/>
    <property type="evidence" value="ECO:0000318"/>
    <property type="project" value="GO_Central"/>
</dbReference>
<evidence type="ECO:0000313" key="21">
    <source>
        <dbReference type="Proteomes" id="UP000001593"/>
    </source>
</evidence>
<dbReference type="Pfam" id="PF04389">
    <property type="entry name" value="Peptidase_M28"/>
    <property type="match status" value="1"/>
</dbReference>
<comment type="subcellular location">
    <subcellularLocation>
        <location evidence="2">Membrane</location>
        <topology evidence="2">Single-pass type II membrane protein</topology>
    </subcellularLocation>
</comment>
<accession>A7SSM9</accession>
<dbReference type="HOGENOM" id="CLU_005688_3_2_1"/>
<keyword evidence="12" id="KW-0482">Metalloprotease</keyword>
<keyword evidence="11" id="KW-1133">Transmembrane helix</keyword>
<dbReference type="GO" id="GO:0006508">
    <property type="term" value="P:proteolysis"/>
    <property type="evidence" value="ECO:0007669"/>
    <property type="project" value="UniProtKB-KW"/>
</dbReference>
<comment type="catalytic activity">
    <reaction evidence="15">
        <text>Release of an unsubstituted, C-terminal glutamyl residue, typically from Ac-Asp-Glu or folylpoly-gamma-glutamates.</text>
        <dbReference type="EC" id="3.4.17.21"/>
    </reaction>
</comment>
<feature type="domain" description="Peptidase M28" evidence="19">
    <location>
        <begin position="289"/>
        <end position="492"/>
    </location>
</feature>
<dbReference type="FunFam" id="3.50.30.30:FF:000021">
    <property type="entry name" value="N-acetylated alpha-linked acidic dipeptidase-like 1"/>
    <property type="match status" value="1"/>
</dbReference>
<dbReference type="GO" id="GO:0004181">
    <property type="term" value="F:metallocarboxypeptidase activity"/>
    <property type="evidence" value="ECO:0007669"/>
    <property type="project" value="UniProtKB-EC"/>
</dbReference>
<keyword evidence="13" id="KW-0472">Membrane</keyword>
<dbReference type="Pfam" id="PF02225">
    <property type="entry name" value="PA"/>
    <property type="match status" value="1"/>
</dbReference>
<dbReference type="CDD" id="cd08022">
    <property type="entry name" value="M28_PSMA_like"/>
    <property type="match status" value="1"/>
</dbReference>
<evidence type="ECO:0000256" key="4">
    <source>
        <dbReference type="ARBA" id="ARBA00022645"/>
    </source>
</evidence>
<evidence type="ECO:0000256" key="10">
    <source>
        <dbReference type="ARBA" id="ARBA00022968"/>
    </source>
</evidence>
<dbReference type="InParanoid" id="A7SSM9"/>
<evidence type="ECO:0000256" key="16">
    <source>
        <dbReference type="ARBA" id="ARBA00066561"/>
    </source>
</evidence>
<keyword evidence="21" id="KW-1185">Reference proteome</keyword>
<evidence type="ECO:0000256" key="5">
    <source>
        <dbReference type="ARBA" id="ARBA00022670"/>
    </source>
</evidence>
<evidence type="ECO:0000313" key="20">
    <source>
        <dbReference type="EMBL" id="EDO33278.1"/>
    </source>
</evidence>
<dbReference type="Gene3D" id="3.50.30.30">
    <property type="match status" value="1"/>
</dbReference>
<feature type="domain" description="Transferrin receptor-like dimerisation" evidence="18">
    <location>
        <begin position="553"/>
        <end position="673"/>
    </location>
</feature>
<evidence type="ECO:0000256" key="1">
    <source>
        <dbReference type="ARBA" id="ARBA00001947"/>
    </source>
</evidence>
<evidence type="ECO:0000256" key="7">
    <source>
        <dbReference type="ARBA" id="ARBA00022723"/>
    </source>
</evidence>
<dbReference type="GO" id="GO:0046872">
    <property type="term" value="F:metal ion binding"/>
    <property type="evidence" value="ECO:0007669"/>
    <property type="project" value="UniProtKB-KW"/>
</dbReference>
<dbReference type="Pfam" id="PF04253">
    <property type="entry name" value="TFR_dimer"/>
    <property type="match status" value="1"/>
</dbReference>
<evidence type="ECO:0000256" key="9">
    <source>
        <dbReference type="ARBA" id="ARBA00022833"/>
    </source>
</evidence>
<keyword evidence="7" id="KW-0479">Metal-binding</keyword>
<dbReference type="Proteomes" id="UP000001593">
    <property type="component" value="Unassembled WGS sequence"/>
</dbReference>
<keyword evidence="14" id="KW-0325">Glycoprotein</keyword>
<dbReference type="SUPFAM" id="SSF47672">
    <property type="entry name" value="Transferrin receptor-like dimerisation domain"/>
    <property type="match status" value="1"/>
</dbReference>
<evidence type="ECO:0000256" key="8">
    <source>
        <dbReference type="ARBA" id="ARBA00022801"/>
    </source>
</evidence>
<keyword evidence="8" id="KW-0378">Hydrolase</keyword>
<proteinExistence type="inferred from homology"/>
<keyword evidence="6" id="KW-0812">Transmembrane</keyword>
<dbReference type="PANTHER" id="PTHR10404:SF78">
    <property type="entry name" value="N-ACETYLATED ALPHA-LINKED ACIDIC DIPEPTIDASE 2"/>
    <property type="match status" value="1"/>
</dbReference>
<dbReference type="PhylomeDB" id="A7SSM9"/>
<dbReference type="CDD" id="cd02121">
    <property type="entry name" value="PA_GCPII_like"/>
    <property type="match status" value="1"/>
</dbReference>
<name>A7SSM9_NEMVE</name>
<reference evidence="20 21" key="1">
    <citation type="journal article" date="2007" name="Science">
        <title>Sea anemone genome reveals ancestral eumetazoan gene repertoire and genomic organization.</title>
        <authorList>
            <person name="Putnam N.H."/>
            <person name="Srivastava M."/>
            <person name="Hellsten U."/>
            <person name="Dirks B."/>
            <person name="Chapman J."/>
            <person name="Salamov A."/>
            <person name="Terry A."/>
            <person name="Shapiro H."/>
            <person name="Lindquist E."/>
            <person name="Kapitonov V.V."/>
            <person name="Jurka J."/>
            <person name="Genikhovich G."/>
            <person name="Grigoriev I.V."/>
            <person name="Lucas S.M."/>
            <person name="Steele R.E."/>
            <person name="Finnerty J.R."/>
            <person name="Technau U."/>
            <person name="Martindale M.Q."/>
            <person name="Rokhsar D.S."/>
        </authorList>
    </citation>
    <scope>NUCLEOTIDE SEQUENCE [LARGE SCALE GENOMIC DNA]</scope>
    <source>
        <strain evidence="21">CH2 X CH6</strain>
    </source>
</reference>
<organism evidence="20 21">
    <name type="scientific">Nematostella vectensis</name>
    <name type="common">Starlet sea anemone</name>
    <dbReference type="NCBI Taxonomy" id="45351"/>
    <lineage>
        <taxon>Eukaryota</taxon>
        <taxon>Metazoa</taxon>
        <taxon>Cnidaria</taxon>
        <taxon>Anthozoa</taxon>
        <taxon>Hexacorallia</taxon>
        <taxon>Actiniaria</taxon>
        <taxon>Edwardsiidae</taxon>
        <taxon>Nematostella</taxon>
    </lineage>
</organism>
<evidence type="ECO:0000259" key="19">
    <source>
        <dbReference type="Pfam" id="PF04389"/>
    </source>
</evidence>
<dbReference type="PANTHER" id="PTHR10404">
    <property type="entry name" value="N-ACETYLATED-ALPHA-LINKED ACIDIC DIPEPTIDASE"/>
    <property type="match status" value="1"/>
</dbReference>
<evidence type="ECO:0000256" key="2">
    <source>
        <dbReference type="ARBA" id="ARBA00004606"/>
    </source>
</evidence>
<dbReference type="EC" id="3.4.17.21" evidence="16"/>
<dbReference type="InterPro" id="IPR046450">
    <property type="entry name" value="PA_dom_sf"/>
</dbReference>
<evidence type="ECO:0000259" key="17">
    <source>
        <dbReference type="Pfam" id="PF02225"/>
    </source>
</evidence>
<dbReference type="GO" id="GO:0016020">
    <property type="term" value="C:membrane"/>
    <property type="evidence" value="ECO:0007669"/>
    <property type="project" value="UniProtKB-SubCell"/>
</dbReference>
<evidence type="ECO:0000256" key="11">
    <source>
        <dbReference type="ARBA" id="ARBA00022989"/>
    </source>
</evidence>
<evidence type="ECO:0000259" key="18">
    <source>
        <dbReference type="Pfam" id="PF04253"/>
    </source>
</evidence>
<dbReference type="FunFam" id="1.20.930.40:FF:000001">
    <property type="entry name" value="N-acetylated-alpha-linked acidic dipeptidase 2"/>
    <property type="match status" value="1"/>
</dbReference>
<evidence type="ECO:0000256" key="3">
    <source>
        <dbReference type="ARBA" id="ARBA00005634"/>
    </source>
</evidence>
<comment type="cofactor">
    <cofactor evidence="1">
        <name>Zn(2+)</name>
        <dbReference type="ChEBI" id="CHEBI:29105"/>
    </cofactor>
</comment>
<dbReference type="SUPFAM" id="SSF53187">
    <property type="entry name" value="Zn-dependent exopeptidases"/>
    <property type="match status" value="1"/>
</dbReference>
<evidence type="ECO:0000256" key="14">
    <source>
        <dbReference type="ARBA" id="ARBA00023180"/>
    </source>
</evidence>
<dbReference type="InterPro" id="IPR003137">
    <property type="entry name" value="PA_domain"/>
</dbReference>
<keyword evidence="5" id="KW-0645">Protease</keyword>
<evidence type="ECO:0000256" key="12">
    <source>
        <dbReference type="ARBA" id="ARBA00023049"/>
    </source>
</evidence>
<dbReference type="SUPFAM" id="SSF52025">
    <property type="entry name" value="PA domain"/>
    <property type="match status" value="1"/>
</dbReference>
<comment type="similarity">
    <text evidence="3">Belongs to the peptidase M28 family. M28B subfamily.</text>
</comment>
<evidence type="ECO:0000256" key="13">
    <source>
        <dbReference type="ARBA" id="ARBA00023136"/>
    </source>
</evidence>
<dbReference type="OMA" id="TFAYVHD"/>
<gene>
    <name evidence="20" type="ORF">NEMVEDRAFT_v1g130123</name>
</gene>
<dbReference type="InterPro" id="IPR007484">
    <property type="entry name" value="Peptidase_M28"/>
</dbReference>
<evidence type="ECO:0000256" key="15">
    <source>
        <dbReference type="ARBA" id="ARBA00052003"/>
    </source>
</evidence>
<dbReference type="AlphaFoldDB" id="A7SSM9"/>